<keyword evidence="7" id="KW-0915">Sodium</keyword>
<dbReference type="GO" id="GO:0016020">
    <property type="term" value="C:membrane"/>
    <property type="evidence" value="ECO:0007669"/>
    <property type="project" value="UniProtKB-SubCell"/>
</dbReference>
<evidence type="ECO:0000256" key="2">
    <source>
        <dbReference type="ARBA" id="ARBA00007193"/>
    </source>
</evidence>
<dbReference type="OrthoDB" id="6432071at2759"/>
<keyword evidence="11 12" id="KW-0407">Ion channel</keyword>
<keyword evidence="3 12" id="KW-0813">Transport</keyword>
<dbReference type="Proteomes" id="UP000499080">
    <property type="component" value="Unassembled WGS sequence"/>
</dbReference>
<keyword evidence="10 12" id="KW-0739">Sodium transport</keyword>
<organism evidence="14 15">
    <name type="scientific">Araneus ventricosus</name>
    <name type="common">Orbweaver spider</name>
    <name type="synonym">Epeira ventricosa</name>
    <dbReference type="NCBI Taxonomy" id="182803"/>
    <lineage>
        <taxon>Eukaryota</taxon>
        <taxon>Metazoa</taxon>
        <taxon>Ecdysozoa</taxon>
        <taxon>Arthropoda</taxon>
        <taxon>Chelicerata</taxon>
        <taxon>Arachnida</taxon>
        <taxon>Araneae</taxon>
        <taxon>Araneomorphae</taxon>
        <taxon>Entelegynae</taxon>
        <taxon>Araneoidea</taxon>
        <taxon>Araneidae</taxon>
        <taxon>Araneus</taxon>
    </lineage>
</organism>
<proteinExistence type="inferred from homology"/>
<evidence type="ECO:0000256" key="13">
    <source>
        <dbReference type="SAM" id="Phobius"/>
    </source>
</evidence>
<evidence type="ECO:0000256" key="11">
    <source>
        <dbReference type="ARBA" id="ARBA00023303"/>
    </source>
</evidence>
<dbReference type="EMBL" id="BGPR01020687">
    <property type="protein sequence ID" value="GBN85234.1"/>
    <property type="molecule type" value="Genomic_DNA"/>
</dbReference>
<dbReference type="AlphaFoldDB" id="A0A4Y2SAG8"/>
<evidence type="ECO:0000256" key="1">
    <source>
        <dbReference type="ARBA" id="ARBA00004141"/>
    </source>
</evidence>
<dbReference type="InterPro" id="IPR001873">
    <property type="entry name" value="ENaC"/>
</dbReference>
<feature type="transmembrane region" description="Helical" evidence="13">
    <location>
        <begin position="38"/>
        <end position="56"/>
    </location>
</feature>
<keyword evidence="9 13" id="KW-0472">Membrane</keyword>
<evidence type="ECO:0000256" key="8">
    <source>
        <dbReference type="ARBA" id="ARBA00023065"/>
    </source>
</evidence>
<dbReference type="Pfam" id="PF00858">
    <property type="entry name" value="ASC"/>
    <property type="match status" value="1"/>
</dbReference>
<evidence type="ECO:0000256" key="5">
    <source>
        <dbReference type="ARBA" id="ARBA00022692"/>
    </source>
</evidence>
<keyword evidence="15" id="KW-1185">Reference proteome</keyword>
<dbReference type="GO" id="GO:0005272">
    <property type="term" value="F:sodium channel activity"/>
    <property type="evidence" value="ECO:0007669"/>
    <property type="project" value="UniProtKB-KW"/>
</dbReference>
<protein>
    <submittedName>
        <fullName evidence="14">Uncharacterized protein</fullName>
    </submittedName>
</protein>
<comment type="caution">
    <text evidence="14">The sequence shown here is derived from an EMBL/GenBank/DDBJ whole genome shotgun (WGS) entry which is preliminary data.</text>
</comment>
<evidence type="ECO:0000313" key="15">
    <source>
        <dbReference type="Proteomes" id="UP000499080"/>
    </source>
</evidence>
<gene>
    <name evidence="14" type="ORF">AVEN_169817_1</name>
</gene>
<reference evidence="14 15" key="1">
    <citation type="journal article" date="2019" name="Sci. Rep.">
        <title>Orb-weaving spider Araneus ventricosus genome elucidates the spidroin gene catalogue.</title>
        <authorList>
            <person name="Kono N."/>
            <person name="Nakamura H."/>
            <person name="Ohtoshi R."/>
            <person name="Moran D.A.P."/>
            <person name="Shinohara A."/>
            <person name="Yoshida Y."/>
            <person name="Fujiwara M."/>
            <person name="Mori M."/>
            <person name="Tomita M."/>
            <person name="Arakawa K."/>
        </authorList>
    </citation>
    <scope>NUCLEOTIDE SEQUENCE [LARGE SCALE GENOMIC DNA]</scope>
</reference>
<evidence type="ECO:0000256" key="4">
    <source>
        <dbReference type="ARBA" id="ARBA00022461"/>
    </source>
</evidence>
<keyword evidence="5 12" id="KW-0812">Transmembrane</keyword>
<keyword evidence="4 12" id="KW-0894">Sodium channel</keyword>
<evidence type="ECO:0000256" key="9">
    <source>
        <dbReference type="ARBA" id="ARBA00023136"/>
    </source>
</evidence>
<evidence type="ECO:0000256" key="7">
    <source>
        <dbReference type="ARBA" id="ARBA00023053"/>
    </source>
</evidence>
<comment type="similarity">
    <text evidence="2 12">Belongs to the amiloride-sensitive sodium channel (TC 1.A.6) family.</text>
</comment>
<evidence type="ECO:0000256" key="12">
    <source>
        <dbReference type="RuleBase" id="RU000679"/>
    </source>
</evidence>
<comment type="subcellular location">
    <subcellularLocation>
        <location evidence="1">Membrane</location>
        <topology evidence="1">Multi-pass membrane protein</topology>
    </subcellularLocation>
</comment>
<sequence length="91" mass="10440">MSGKKKGHFITFMTSVFRNSMVTGIPQIVRVASAPRKILRALVLIFCLMGFIYQSMEFMNIYWKYETILDIRIENPKTAEMPSITVCTNNG</sequence>
<name>A0A4Y2SAG8_ARAVE</name>
<keyword evidence="8 12" id="KW-0406">Ion transport</keyword>
<evidence type="ECO:0000256" key="6">
    <source>
        <dbReference type="ARBA" id="ARBA00022989"/>
    </source>
</evidence>
<accession>A0A4Y2SAG8</accession>
<keyword evidence="6 13" id="KW-1133">Transmembrane helix</keyword>
<feature type="non-terminal residue" evidence="14">
    <location>
        <position position="91"/>
    </location>
</feature>
<evidence type="ECO:0000313" key="14">
    <source>
        <dbReference type="EMBL" id="GBN85234.1"/>
    </source>
</evidence>
<evidence type="ECO:0000256" key="10">
    <source>
        <dbReference type="ARBA" id="ARBA00023201"/>
    </source>
</evidence>
<evidence type="ECO:0000256" key="3">
    <source>
        <dbReference type="ARBA" id="ARBA00022448"/>
    </source>
</evidence>